<reference evidence="2" key="1">
    <citation type="journal article" date="2022" name="Syst. Appl. Microbiol.">
        <title>Natronocalculus amylovorans gen. nov., sp. nov., and Natranaeroarchaeum aerophilus sp. nov., dominant culturable amylolytic natronoarchaea from hypersaline soda lakes in southwestern Siberia.</title>
        <authorList>
            <person name="Sorokin D.Y."/>
            <person name="Elcheninov A.G."/>
            <person name="Khizhniak T.V."/>
            <person name="Koenen M."/>
            <person name="Bale N.J."/>
            <person name="Damste J.S.S."/>
            <person name="Kublanov I.V."/>
        </authorList>
    </citation>
    <scope>NUCLEOTIDE SEQUENCE</scope>
    <source>
        <strain evidence="2">AArc-St2</strain>
    </source>
</reference>
<evidence type="ECO:0000313" key="2">
    <source>
        <dbReference type="EMBL" id="MCL9816920.1"/>
    </source>
</evidence>
<feature type="transmembrane region" description="Helical" evidence="1">
    <location>
        <begin position="47"/>
        <end position="72"/>
    </location>
</feature>
<keyword evidence="3" id="KW-1185">Reference proteome</keyword>
<feature type="transmembrane region" description="Helical" evidence="1">
    <location>
        <begin position="122"/>
        <end position="142"/>
    </location>
</feature>
<feature type="transmembrane region" description="Helical" evidence="1">
    <location>
        <begin position="211"/>
        <end position="232"/>
    </location>
</feature>
<keyword evidence="1" id="KW-0472">Membrane</keyword>
<evidence type="ECO:0000256" key="1">
    <source>
        <dbReference type="SAM" id="Phobius"/>
    </source>
</evidence>
<feature type="transmembrane region" description="Helical" evidence="1">
    <location>
        <begin position="178"/>
        <end position="199"/>
    </location>
</feature>
<accession>A0AAE3FXY0</accession>
<organism evidence="2 3">
    <name type="scientific">Natronocalculus amylovorans</name>
    <dbReference type="NCBI Taxonomy" id="2917812"/>
    <lineage>
        <taxon>Archaea</taxon>
        <taxon>Methanobacteriati</taxon>
        <taxon>Methanobacteriota</taxon>
        <taxon>Stenosarchaea group</taxon>
        <taxon>Halobacteria</taxon>
        <taxon>Halobacteriales</taxon>
        <taxon>Haloferacaceae</taxon>
        <taxon>Natronocalculus</taxon>
    </lineage>
</organism>
<name>A0AAE3FXY0_9EURY</name>
<dbReference type="Proteomes" id="UP001203207">
    <property type="component" value="Unassembled WGS sequence"/>
</dbReference>
<dbReference type="RefSeq" id="WP_250583844.1">
    <property type="nucleotide sequence ID" value="NZ_JAKRVX010000003.1"/>
</dbReference>
<gene>
    <name evidence="2" type="ORF">AArcSt2_08190</name>
</gene>
<evidence type="ECO:0000313" key="3">
    <source>
        <dbReference type="Proteomes" id="UP001203207"/>
    </source>
</evidence>
<reference evidence="2" key="2">
    <citation type="submission" date="2022-02" db="EMBL/GenBank/DDBJ databases">
        <authorList>
            <person name="Elcheninov A.G."/>
            <person name="Sorokin D.Y."/>
            <person name="Kublanov I.V."/>
        </authorList>
    </citation>
    <scope>NUCLEOTIDE SEQUENCE</scope>
    <source>
        <strain evidence="2">AArc-St2</strain>
    </source>
</reference>
<dbReference type="EMBL" id="JAKRVX010000003">
    <property type="protein sequence ID" value="MCL9816920.1"/>
    <property type="molecule type" value="Genomic_DNA"/>
</dbReference>
<dbReference type="AlphaFoldDB" id="A0AAE3FXY0"/>
<proteinExistence type="predicted"/>
<sequence length="242" mass="25868">MMEQAVVTPGTGGLTRFVASVLLTVSCFGASYYAAGSARHSTFSTLLWRYLSLATAVGGLFGVFSIIVTIGIGGATLVAVRGLFGLFFIIFLALSMRELYYQAPYRSSESDGWISLTRARRLETIFMVIVVIEFSIAILIGLTRVSQTIQLFASLGFTLYGVSFAHSMRNETLSSGTVIDSVLTYTIAVLLCIGIGFAVESGAVVGLPDTTIDSAVNILTVMGASFLISLIIRLKQNVEAVK</sequence>
<keyword evidence="1" id="KW-1133">Transmembrane helix</keyword>
<comment type="caution">
    <text evidence="2">The sequence shown here is derived from an EMBL/GenBank/DDBJ whole genome shotgun (WGS) entry which is preliminary data.</text>
</comment>
<feature type="transmembrane region" description="Helical" evidence="1">
    <location>
        <begin position="78"/>
        <end position="101"/>
    </location>
</feature>
<feature type="transmembrane region" description="Helical" evidence="1">
    <location>
        <begin position="17"/>
        <end position="35"/>
    </location>
</feature>
<protein>
    <submittedName>
        <fullName evidence="2">Uncharacterized protein</fullName>
    </submittedName>
</protein>
<feature type="transmembrane region" description="Helical" evidence="1">
    <location>
        <begin position="148"/>
        <end position="166"/>
    </location>
</feature>
<keyword evidence="1" id="KW-0812">Transmembrane</keyword>